<dbReference type="InterPro" id="IPR044964">
    <property type="entry name" value="RCD1/SRO1-5"/>
</dbReference>
<proteinExistence type="predicted"/>
<organism evidence="3 4">
    <name type="scientific">Zostera marina</name>
    <name type="common">Eelgrass</name>
    <dbReference type="NCBI Taxonomy" id="29655"/>
    <lineage>
        <taxon>Eukaryota</taxon>
        <taxon>Viridiplantae</taxon>
        <taxon>Streptophyta</taxon>
        <taxon>Embryophyta</taxon>
        <taxon>Tracheophyta</taxon>
        <taxon>Spermatophyta</taxon>
        <taxon>Magnoliopsida</taxon>
        <taxon>Liliopsida</taxon>
        <taxon>Zosteraceae</taxon>
        <taxon>Zostera</taxon>
    </lineage>
</organism>
<dbReference type="PANTHER" id="PTHR32263:SF14">
    <property type="entry name" value="INACTIVE POLY [ADP-RIBOSE] POLYMERASE SRO2-RELATED"/>
    <property type="match status" value="1"/>
</dbReference>
<comment type="caution">
    <text evidence="3">The sequence shown here is derived from an EMBL/GenBank/DDBJ whole genome shotgun (WGS) entry which is preliminary data.</text>
</comment>
<reference evidence="4" key="1">
    <citation type="journal article" date="2016" name="Nature">
        <title>The genome of the seagrass Zostera marina reveals angiosperm adaptation to the sea.</title>
        <authorList>
            <person name="Olsen J.L."/>
            <person name="Rouze P."/>
            <person name="Verhelst B."/>
            <person name="Lin Y.-C."/>
            <person name="Bayer T."/>
            <person name="Collen J."/>
            <person name="Dattolo E."/>
            <person name="De Paoli E."/>
            <person name="Dittami S."/>
            <person name="Maumus F."/>
            <person name="Michel G."/>
            <person name="Kersting A."/>
            <person name="Lauritano C."/>
            <person name="Lohaus R."/>
            <person name="Toepel M."/>
            <person name="Tonon T."/>
            <person name="Vanneste K."/>
            <person name="Amirebrahimi M."/>
            <person name="Brakel J."/>
            <person name="Bostroem C."/>
            <person name="Chovatia M."/>
            <person name="Grimwood J."/>
            <person name="Jenkins J.W."/>
            <person name="Jueterbock A."/>
            <person name="Mraz A."/>
            <person name="Stam W.T."/>
            <person name="Tice H."/>
            <person name="Bornberg-Bauer E."/>
            <person name="Green P.J."/>
            <person name="Pearson G.A."/>
            <person name="Procaccini G."/>
            <person name="Duarte C.M."/>
            <person name="Schmutz J."/>
            <person name="Reusch T.B.H."/>
            <person name="Van de Peer Y."/>
        </authorList>
    </citation>
    <scope>NUCLEOTIDE SEQUENCE [LARGE SCALE GENOMIC DNA]</scope>
    <source>
        <strain evidence="4">cv. Finnish</strain>
    </source>
</reference>
<dbReference type="SUPFAM" id="SSF56399">
    <property type="entry name" value="ADP-ribosylation"/>
    <property type="match status" value="1"/>
</dbReference>
<keyword evidence="1" id="KW-0520">NAD</keyword>
<name>A0A0K9P3P5_ZOSMR</name>
<gene>
    <name evidence="3" type="ORF">ZOSMA_43G00440</name>
</gene>
<feature type="domain" description="PARP catalytic" evidence="2">
    <location>
        <begin position="1"/>
        <end position="240"/>
    </location>
</feature>
<dbReference type="EC" id="2.4.2.-" evidence="1"/>
<dbReference type="AlphaFoldDB" id="A0A0K9P3P5"/>
<sequence length="240" mass="26814">MTERVNPNIHENIYDEKSYDPWIERDGGMRALMDSMAVNPTEIELLEGYGREEVMHMFLSGMENTVSSNNIFAIHHIIPKSGAKIGRLQIFTQKAATTLARCGTVNMRNGWFGTSYEVITDILLNGFDATNGLSVRGPLGSGVYLSPQNLACNSAQNCYPNANGLKYMMLCRVILGNVEVVPVGSYERFLPSNIEFDCAIDHPTFPSMYMVWSCNILTNIHPDCIVVYKETPTITRGRIC</sequence>
<dbReference type="OrthoDB" id="6133115at2759"/>
<dbReference type="Proteomes" id="UP000036987">
    <property type="component" value="Unassembled WGS sequence"/>
</dbReference>
<dbReference type="Pfam" id="PF00644">
    <property type="entry name" value="PARP"/>
    <property type="match status" value="1"/>
</dbReference>
<keyword evidence="4" id="KW-1185">Reference proteome</keyword>
<evidence type="ECO:0000256" key="1">
    <source>
        <dbReference type="RuleBase" id="RU362114"/>
    </source>
</evidence>
<dbReference type="STRING" id="29655.A0A0K9P3P5"/>
<dbReference type="InterPro" id="IPR012317">
    <property type="entry name" value="Poly(ADP-ribose)pol_cat_dom"/>
</dbReference>
<keyword evidence="1" id="KW-0328">Glycosyltransferase</keyword>
<dbReference type="EMBL" id="LFYR01001305">
    <property type="protein sequence ID" value="KMZ62862.1"/>
    <property type="molecule type" value="Genomic_DNA"/>
</dbReference>
<dbReference type="PROSITE" id="PS51059">
    <property type="entry name" value="PARP_CATALYTIC"/>
    <property type="match status" value="1"/>
</dbReference>
<evidence type="ECO:0000313" key="4">
    <source>
        <dbReference type="Proteomes" id="UP000036987"/>
    </source>
</evidence>
<protein>
    <recommendedName>
        <fullName evidence="1">Poly [ADP-ribose] polymerase</fullName>
        <shortName evidence="1">PARP</shortName>
        <ecNumber evidence="1">2.4.2.-</ecNumber>
    </recommendedName>
</protein>
<accession>A0A0K9P3P5</accession>
<evidence type="ECO:0000313" key="3">
    <source>
        <dbReference type="EMBL" id="KMZ62862.1"/>
    </source>
</evidence>
<evidence type="ECO:0000259" key="2">
    <source>
        <dbReference type="PROSITE" id="PS51059"/>
    </source>
</evidence>
<dbReference type="PANTHER" id="PTHR32263">
    <property type="entry name" value="INACTIVE POLY [ADP-RIBOSE] POLYMERASE SRO4-RELATED"/>
    <property type="match status" value="1"/>
</dbReference>
<dbReference type="GO" id="GO:0003950">
    <property type="term" value="F:NAD+ poly-ADP-ribosyltransferase activity"/>
    <property type="evidence" value="ECO:0007669"/>
    <property type="project" value="UniProtKB-UniRule"/>
</dbReference>
<dbReference type="Gene3D" id="3.90.228.10">
    <property type="match status" value="1"/>
</dbReference>
<keyword evidence="1" id="KW-0808">Transferase</keyword>